<feature type="region of interest" description="Disordered" evidence="1">
    <location>
        <begin position="127"/>
        <end position="153"/>
    </location>
</feature>
<dbReference type="Proteomes" id="UP000609064">
    <property type="component" value="Unassembled WGS sequence"/>
</dbReference>
<comment type="caution">
    <text evidence="2">The sequence shown here is derived from an EMBL/GenBank/DDBJ whole genome shotgun (WGS) entry which is preliminary data.</text>
</comment>
<reference evidence="2" key="2">
    <citation type="submission" date="2020-09" db="EMBL/GenBank/DDBJ databases">
        <authorList>
            <person name="Sun Q."/>
            <person name="Zhou Y."/>
        </authorList>
    </citation>
    <scope>NUCLEOTIDE SEQUENCE</scope>
    <source>
        <strain evidence="2">CGMCC 1.15958</strain>
    </source>
</reference>
<sequence length="153" mass="18308">MIVAMLVASAAVANAQRGYDRNDDAYGRRGNDNGRYDRNDNYGRGGYDKIDSYQREARRQIAWGIESGRITSRESKRLLREVESIEYKENRYKRDGVLDPRERRDLIEDLTVLNRWINREKRDGDRVTYEDFSRGNRDHGDGRRYDDRYNRRY</sequence>
<name>A0A916Z191_9BACT</name>
<evidence type="ECO:0000256" key="1">
    <source>
        <dbReference type="SAM" id="MobiDB-lite"/>
    </source>
</evidence>
<keyword evidence="3" id="KW-1185">Reference proteome</keyword>
<accession>A0A916Z191</accession>
<protein>
    <submittedName>
        <fullName evidence="2">Uncharacterized protein</fullName>
    </submittedName>
</protein>
<organism evidence="2 3">
    <name type="scientific">Emticicia aquatilis</name>
    <dbReference type="NCBI Taxonomy" id="1537369"/>
    <lineage>
        <taxon>Bacteria</taxon>
        <taxon>Pseudomonadati</taxon>
        <taxon>Bacteroidota</taxon>
        <taxon>Cytophagia</taxon>
        <taxon>Cytophagales</taxon>
        <taxon>Leadbetterellaceae</taxon>
        <taxon>Emticicia</taxon>
    </lineage>
</organism>
<proteinExistence type="predicted"/>
<gene>
    <name evidence="2" type="ORF">GCM10011514_39810</name>
</gene>
<dbReference type="AlphaFoldDB" id="A0A916Z191"/>
<evidence type="ECO:0000313" key="2">
    <source>
        <dbReference type="EMBL" id="GGD71728.1"/>
    </source>
</evidence>
<feature type="region of interest" description="Disordered" evidence="1">
    <location>
        <begin position="20"/>
        <end position="47"/>
    </location>
</feature>
<evidence type="ECO:0000313" key="3">
    <source>
        <dbReference type="Proteomes" id="UP000609064"/>
    </source>
</evidence>
<dbReference type="EMBL" id="BMKK01000009">
    <property type="protein sequence ID" value="GGD71728.1"/>
    <property type="molecule type" value="Genomic_DNA"/>
</dbReference>
<reference evidence="2" key="1">
    <citation type="journal article" date="2014" name="Int. J. Syst. Evol. Microbiol.">
        <title>Complete genome sequence of Corynebacterium casei LMG S-19264T (=DSM 44701T), isolated from a smear-ripened cheese.</title>
        <authorList>
            <consortium name="US DOE Joint Genome Institute (JGI-PGF)"/>
            <person name="Walter F."/>
            <person name="Albersmeier A."/>
            <person name="Kalinowski J."/>
            <person name="Ruckert C."/>
        </authorList>
    </citation>
    <scope>NUCLEOTIDE SEQUENCE</scope>
    <source>
        <strain evidence="2">CGMCC 1.15958</strain>
    </source>
</reference>